<evidence type="ECO:0008006" key="8">
    <source>
        <dbReference type="Google" id="ProtNLM"/>
    </source>
</evidence>
<dbReference type="PANTHER" id="PTHR47980">
    <property type="entry name" value="LD44762P"/>
    <property type="match status" value="1"/>
</dbReference>
<sequence length="254" mass="28381">MSRPYLSFVILGESGVGKTSFADKVIHDTQYYLYDPFDDAPTRLKLPVGTDTHDILIKDISLTPIRARESGFVAEVFDQALRNADGIVLMYDITSEESYKNVTGFGWDYVWACRAPKNAGGQKYPTGHVRFGCTLVGNKADLVQGDDREKRQVPKGLAEEWASMVGVNAFESDRFDKGVLEAVLCDLVKSTHRAQRRDKEDIEEVEERREAKREAEQQAAQPIEETKQKSKTSSTLSKLKGILPRKGSSSNTKA</sequence>
<dbReference type="OrthoDB" id="10002389at2759"/>
<comment type="similarity">
    <text evidence="2">Belongs to the small GTPase superfamily. Rab family.</text>
</comment>
<dbReference type="InterPro" id="IPR050305">
    <property type="entry name" value="Small_GTPase_Rab"/>
</dbReference>
<dbReference type="GO" id="GO:0003924">
    <property type="term" value="F:GTPase activity"/>
    <property type="evidence" value="ECO:0007669"/>
    <property type="project" value="InterPro"/>
</dbReference>
<evidence type="ECO:0000313" key="7">
    <source>
        <dbReference type="Proteomes" id="UP000799764"/>
    </source>
</evidence>
<dbReference type="Gene3D" id="3.40.50.300">
    <property type="entry name" value="P-loop containing nucleotide triphosphate hydrolases"/>
    <property type="match status" value="1"/>
</dbReference>
<comment type="caution">
    <text evidence="6">The sequence shown here is derived from an EMBL/GenBank/DDBJ whole genome shotgun (WGS) entry which is preliminary data.</text>
</comment>
<keyword evidence="4" id="KW-0342">GTP-binding</keyword>
<dbReference type="PROSITE" id="PS00675">
    <property type="entry name" value="SIGMA54_INTERACT_1"/>
    <property type="match status" value="1"/>
</dbReference>
<evidence type="ECO:0000256" key="5">
    <source>
        <dbReference type="SAM" id="MobiDB-lite"/>
    </source>
</evidence>
<accession>A0A9P4UFZ4</accession>
<evidence type="ECO:0000256" key="4">
    <source>
        <dbReference type="ARBA" id="ARBA00023134"/>
    </source>
</evidence>
<name>A0A9P4UFZ4_9PLEO</name>
<evidence type="ECO:0000313" key="6">
    <source>
        <dbReference type="EMBL" id="KAF2449046.1"/>
    </source>
</evidence>
<evidence type="ECO:0000256" key="3">
    <source>
        <dbReference type="ARBA" id="ARBA00022741"/>
    </source>
</evidence>
<dbReference type="Pfam" id="PF00071">
    <property type="entry name" value="Ras"/>
    <property type="match status" value="1"/>
</dbReference>
<proteinExistence type="inferred from homology"/>
<dbReference type="GO" id="GO:0005886">
    <property type="term" value="C:plasma membrane"/>
    <property type="evidence" value="ECO:0007669"/>
    <property type="project" value="UniProtKB-SubCell"/>
</dbReference>
<dbReference type="Proteomes" id="UP000799764">
    <property type="component" value="Unassembled WGS sequence"/>
</dbReference>
<dbReference type="PROSITE" id="PS51421">
    <property type="entry name" value="RAS"/>
    <property type="match status" value="1"/>
</dbReference>
<dbReference type="InterPro" id="IPR027417">
    <property type="entry name" value="P-loop_NTPase"/>
</dbReference>
<keyword evidence="3" id="KW-0547">Nucleotide-binding</keyword>
<dbReference type="PROSITE" id="PS51419">
    <property type="entry name" value="RAB"/>
    <property type="match status" value="1"/>
</dbReference>
<organism evidence="6 7">
    <name type="scientific">Karstenula rhodostoma CBS 690.94</name>
    <dbReference type="NCBI Taxonomy" id="1392251"/>
    <lineage>
        <taxon>Eukaryota</taxon>
        <taxon>Fungi</taxon>
        <taxon>Dikarya</taxon>
        <taxon>Ascomycota</taxon>
        <taxon>Pezizomycotina</taxon>
        <taxon>Dothideomycetes</taxon>
        <taxon>Pleosporomycetidae</taxon>
        <taxon>Pleosporales</taxon>
        <taxon>Massarineae</taxon>
        <taxon>Didymosphaeriaceae</taxon>
        <taxon>Karstenula</taxon>
    </lineage>
</organism>
<dbReference type="InterPro" id="IPR001806">
    <property type="entry name" value="Small_GTPase"/>
</dbReference>
<dbReference type="EMBL" id="MU001495">
    <property type="protein sequence ID" value="KAF2449046.1"/>
    <property type="molecule type" value="Genomic_DNA"/>
</dbReference>
<feature type="region of interest" description="Disordered" evidence="5">
    <location>
        <begin position="195"/>
        <end position="254"/>
    </location>
</feature>
<dbReference type="InterPro" id="IPR025662">
    <property type="entry name" value="Sigma_54_int_dom_ATP-bd_1"/>
</dbReference>
<feature type="compositionally biased region" description="Low complexity" evidence="5">
    <location>
        <begin position="231"/>
        <end position="240"/>
    </location>
</feature>
<evidence type="ECO:0000256" key="1">
    <source>
        <dbReference type="ARBA" id="ARBA00004342"/>
    </source>
</evidence>
<feature type="compositionally biased region" description="Basic and acidic residues" evidence="5">
    <location>
        <begin position="206"/>
        <end position="216"/>
    </location>
</feature>
<evidence type="ECO:0000256" key="2">
    <source>
        <dbReference type="ARBA" id="ARBA00006270"/>
    </source>
</evidence>
<dbReference type="PRINTS" id="PR00449">
    <property type="entry name" value="RASTRNSFRMNG"/>
</dbReference>
<dbReference type="SMART" id="SM00175">
    <property type="entry name" value="RAB"/>
    <property type="match status" value="1"/>
</dbReference>
<dbReference type="SMART" id="SM00173">
    <property type="entry name" value="RAS"/>
    <property type="match status" value="1"/>
</dbReference>
<dbReference type="SUPFAM" id="SSF52540">
    <property type="entry name" value="P-loop containing nucleoside triphosphate hydrolases"/>
    <property type="match status" value="1"/>
</dbReference>
<gene>
    <name evidence="6" type="ORF">P171DRAFT_482080</name>
</gene>
<protein>
    <recommendedName>
        <fullName evidence="8">P-loop containing nucleoside triphosphate hydrolase protein</fullName>
    </recommendedName>
</protein>
<comment type="subcellular location">
    <subcellularLocation>
        <location evidence="1">Cell membrane</location>
        <topology evidence="1">Lipid-anchor</topology>
        <orientation evidence="1">Cytoplasmic side</orientation>
    </subcellularLocation>
</comment>
<reference evidence="6" key="1">
    <citation type="journal article" date="2020" name="Stud. Mycol.">
        <title>101 Dothideomycetes genomes: a test case for predicting lifestyles and emergence of pathogens.</title>
        <authorList>
            <person name="Haridas S."/>
            <person name="Albert R."/>
            <person name="Binder M."/>
            <person name="Bloem J."/>
            <person name="Labutti K."/>
            <person name="Salamov A."/>
            <person name="Andreopoulos B."/>
            <person name="Baker S."/>
            <person name="Barry K."/>
            <person name="Bills G."/>
            <person name="Bluhm B."/>
            <person name="Cannon C."/>
            <person name="Castanera R."/>
            <person name="Culley D."/>
            <person name="Daum C."/>
            <person name="Ezra D."/>
            <person name="Gonzalez J."/>
            <person name="Henrissat B."/>
            <person name="Kuo A."/>
            <person name="Liang C."/>
            <person name="Lipzen A."/>
            <person name="Lutzoni F."/>
            <person name="Magnuson J."/>
            <person name="Mondo S."/>
            <person name="Nolan M."/>
            <person name="Ohm R."/>
            <person name="Pangilinan J."/>
            <person name="Park H.-J."/>
            <person name="Ramirez L."/>
            <person name="Alfaro M."/>
            <person name="Sun H."/>
            <person name="Tritt A."/>
            <person name="Yoshinaga Y."/>
            <person name="Zwiers L.-H."/>
            <person name="Turgeon B."/>
            <person name="Goodwin S."/>
            <person name="Spatafora J."/>
            <person name="Crous P."/>
            <person name="Grigoriev I."/>
        </authorList>
    </citation>
    <scope>NUCLEOTIDE SEQUENCE</scope>
    <source>
        <strain evidence="6">CBS 690.94</strain>
    </source>
</reference>
<dbReference type="AlphaFoldDB" id="A0A9P4UFZ4"/>
<keyword evidence="7" id="KW-1185">Reference proteome</keyword>
<dbReference type="GO" id="GO:0005525">
    <property type="term" value="F:GTP binding"/>
    <property type="evidence" value="ECO:0007669"/>
    <property type="project" value="UniProtKB-KW"/>
</dbReference>